<organism evidence="3">
    <name type="scientific">Dichomitus squalens</name>
    <dbReference type="NCBI Taxonomy" id="114155"/>
    <lineage>
        <taxon>Eukaryota</taxon>
        <taxon>Fungi</taxon>
        <taxon>Dikarya</taxon>
        <taxon>Basidiomycota</taxon>
        <taxon>Agaricomycotina</taxon>
        <taxon>Agaricomycetes</taxon>
        <taxon>Polyporales</taxon>
        <taxon>Polyporaceae</taxon>
        <taxon>Dichomitus</taxon>
    </lineage>
</organism>
<accession>A0A4Q9M3X2</accession>
<evidence type="ECO:0000313" key="3">
    <source>
        <dbReference type="EMBL" id="TBU21570.1"/>
    </source>
</evidence>
<keyword evidence="2" id="KW-1133">Transmembrane helix</keyword>
<reference evidence="3" key="1">
    <citation type="submission" date="2019-01" db="EMBL/GenBank/DDBJ databases">
        <title>Draft genome sequences of three monokaryotic isolates of the white-rot basidiomycete fungus Dichomitus squalens.</title>
        <authorList>
            <consortium name="DOE Joint Genome Institute"/>
            <person name="Lopez S.C."/>
            <person name="Andreopoulos B."/>
            <person name="Pangilinan J."/>
            <person name="Lipzen A."/>
            <person name="Riley R."/>
            <person name="Ahrendt S."/>
            <person name="Ng V."/>
            <person name="Barry K."/>
            <person name="Daum C."/>
            <person name="Grigoriev I.V."/>
            <person name="Hilden K.S."/>
            <person name="Makela M.R."/>
            <person name="de Vries R.P."/>
        </authorList>
    </citation>
    <scope>NUCLEOTIDE SEQUENCE [LARGE SCALE GENOMIC DNA]</scope>
    <source>
        <strain evidence="3">OM18370.1</strain>
    </source>
</reference>
<feature type="transmembrane region" description="Helical" evidence="2">
    <location>
        <begin position="30"/>
        <end position="49"/>
    </location>
</feature>
<dbReference type="EMBL" id="ML143595">
    <property type="protein sequence ID" value="TBU21570.1"/>
    <property type="molecule type" value="Genomic_DNA"/>
</dbReference>
<keyword evidence="2" id="KW-0472">Membrane</keyword>
<protein>
    <submittedName>
        <fullName evidence="3">Uncharacterized protein</fullName>
    </submittedName>
</protein>
<dbReference type="Proteomes" id="UP000292957">
    <property type="component" value="Unassembled WGS sequence"/>
</dbReference>
<dbReference type="AlphaFoldDB" id="A0A4Q9M3X2"/>
<keyword evidence="2" id="KW-0812">Transmembrane</keyword>
<gene>
    <name evidence="3" type="ORF">BD311DRAFT_782839</name>
</gene>
<proteinExistence type="predicted"/>
<evidence type="ECO:0000256" key="2">
    <source>
        <dbReference type="SAM" id="Phobius"/>
    </source>
</evidence>
<name>A0A4Q9M3X2_9APHY</name>
<evidence type="ECO:0000256" key="1">
    <source>
        <dbReference type="SAM" id="MobiDB-lite"/>
    </source>
</evidence>
<feature type="region of interest" description="Disordered" evidence="1">
    <location>
        <begin position="128"/>
        <end position="157"/>
    </location>
</feature>
<sequence length="157" mass="17402">MAYPRPVISAWLLMSTAALCSRNTYLTITHTLVCFELMAGALVVSLFYAMTAIKPTLILPSPERKGGASRRSPSPFGIWRQCKDLTQACPHSRCYHRRQSLSSSRLRMTGTKRMSQMATRERLTVRLGGNHATRCNSPSPQPSRSAAESPAVQKMFG</sequence>
<feature type="compositionally biased region" description="Polar residues" evidence="1">
    <location>
        <begin position="133"/>
        <end position="146"/>
    </location>
</feature>